<protein>
    <submittedName>
        <fullName evidence="1">Uncharacterized protein</fullName>
    </submittedName>
</protein>
<evidence type="ECO:0000313" key="1">
    <source>
        <dbReference type="EMBL" id="CAF4522740.1"/>
    </source>
</evidence>
<dbReference type="AlphaFoldDB" id="A0A8S2Y333"/>
<dbReference type="EMBL" id="CAJOBJ010202843">
    <property type="protein sequence ID" value="CAF4988248.1"/>
    <property type="molecule type" value="Genomic_DNA"/>
</dbReference>
<name>A0A8S2Y333_9BILA</name>
<gene>
    <name evidence="1" type="ORF">BYL167_LOCUS36980</name>
    <name evidence="2" type="ORF">GIL414_LOCUS56465</name>
</gene>
<reference evidence="1" key="1">
    <citation type="submission" date="2021-02" db="EMBL/GenBank/DDBJ databases">
        <authorList>
            <person name="Nowell W R."/>
        </authorList>
    </citation>
    <scope>NUCLEOTIDE SEQUENCE</scope>
</reference>
<feature type="non-terminal residue" evidence="1">
    <location>
        <position position="36"/>
    </location>
</feature>
<sequence>MLKASDLQDLETNNLQYTAENDNTTICIWGNLSHNP</sequence>
<dbReference type="Proteomes" id="UP000681720">
    <property type="component" value="Unassembled WGS sequence"/>
</dbReference>
<evidence type="ECO:0000313" key="3">
    <source>
        <dbReference type="Proteomes" id="UP000681967"/>
    </source>
</evidence>
<organism evidence="1 3">
    <name type="scientific">Rotaria magnacalcarata</name>
    <dbReference type="NCBI Taxonomy" id="392030"/>
    <lineage>
        <taxon>Eukaryota</taxon>
        <taxon>Metazoa</taxon>
        <taxon>Spiralia</taxon>
        <taxon>Gnathifera</taxon>
        <taxon>Rotifera</taxon>
        <taxon>Eurotatoria</taxon>
        <taxon>Bdelloidea</taxon>
        <taxon>Philodinida</taxon>
        <taxon>Philodinidae</taxon>
        <taxon>Rotaria</taxon>
    </lineage>
</organism>
<dbReference type="Proteomes" id="UP000681967">
    <property type="component" value="Unassembled WGS sequence"/>
</dbReference>
<proteinExistence type="predicted"/>
<accession>A0A8S2Y333</accession>
<dbReference type="EMBL" id="CAJOBH010082280">
    <property type="protein sequence ID" value="CAF4522740.1"/>
    <property type="molecule type" value="Genomic_DNA"/>
</dbReference>
<evidence type="ECO:0000313" key="2">
    <source>
        <dbReference type="EMBL" id="CAF4988248.1"/>
    </source>
</evidence>
<comment type="caution">
    <text evidence="1">The sequence shown here is derived from an EMBL/GenBank/DDBJ whole genome shotgun (WGS) entry which is preliminary data.</text>
</comment>